<dbReference type="InterPro" id="IPR045339">
    <property type="entry name" value="DUF6534"/>
</dbReference>
<name>A0AAD7EN48_9AGAR</name>
<gene>
    <name evidence="3" type="ORF">DFH08DRAFT_963288</name>
</gene>
<evidence type="ECO:0000313" key="3">
    <source>
        <dbReference type="EMBL" id="KAJ7342546.1"/>
    </source>
</evidence>
<feature type="transmembrane region" description="Helical" evidence="1">
    <location>
        <begin position="12"/>
        <end position="32"/>
    </location>
</feature>
<evidence type="ECO:0000256" key="1">
    <source>
        <dbReference type="SAM" id="Phobius"/>
    </source>
</evidence>
<feature type="transmembrane region" description="Helical" evidence="1">
    <location>
        <begin position="157"/>
        <end position="177"/>
    </location>
</feature>
<keyword evidence="1" id="KW-0812">Transmembrane</keyword>
<sequence length="243" mass="26758">MKSMVGAVWCGEVGHAISFGMAVYTIVITNFGHPERLVHFPNSLLAAIFLGSLVSFSVQIFFAFRIYALSRSLWIPCICWALSLFRVVPPNVILFAFSASEPGPELLQRWGPLFIAIWAASAANDLLIAGTLVYLLYQRRSDTFAGTTAVVDKLIRWTIETGVVTSIASVIMLSVFVAMRTTFVWLAFFVVIPRYTFLQLPFGKSQLPCRSPSCQRAQASKLHHACSILSLANVKSTESGGNE</sequence>
<feature type="transmembrane region" description="Helical" evidence="1">
    <location>
        <begin position="110"/>
        <end position="137"/>
    </location>
</feature>
<dbReference type="Proteomes" id="UP001218218">
    <property type="component" value="Unassembled WGS sequence"/>
</dbReference>
<evidence type="ECO:0000259" key="2">
    <source>
        <dbReference type="Pfam" id="PF20152"/>
    </source>
</evidence>
<keyword evidence="1" id="KW-1133">Transmembrane helix</keyword>
<feature type="transmembrane region" description="Helical" evidence="1">
    <location>
        <begin position="44"/>
        <end position="66"/>
    </location>
</feature>
<organism evidence="3 4">
    <name type="scientific">Mycena albidolilacea</name>
    <dbReference type="NCBI Taxonomy" id="1033008"/>
    <lineage>
        <taxon>Eukaryota</taxon>
        <taxon>Fungi</taxon>
        <taxon>Dikarya</taxon>
        <taxon>Basidiomycota</taxon>
        <taxon>Agaricomycotina</taxon>
        <taxon>Agaricomycetes</taxon>
        <taxon>Agaricomycetidae</taxon>
        <taxon>Agaricales</taxon>
        <taxon>Marasmiineae</taxon>
        <taxon>Mycenaceae</taxon>
        <taxon>Mycena</taxon>
    </lineage>
</organism>
<feature type="transmembrane region" description="Helical" evidence="1">
    <location>
        <begin position="73"/>
        <end position="98"/>
    </location>
</feature>
<dbReference type="EMBL" id="JARIHO010000025">
    <property type="protein sequence ID" value="KAJ7342546.1"/>
    <property type="molecule type" value="Genomic_DNA"/>
</dbReference>
<accession>A0AAD7EN48</accession>
<keyword evidence="1" id="KW-0472">Membrane</keyword>
<keyword evidence="4" id="KW-1185">Reference proteome</keyword>
<dbReference type="PANTHER" id="PTHR40465">
    <property type="entry name" value="CHROMOSOME 1, WHOLE GENOME SHOTGUN SEQUENCE"/>
    <property type="match status" value="1"/>
</dbReference>
<reference evidence="3" key="1">
    <citation type="submission" date="2023-03" db="EMBL/GenBank/DDBJ databases">
        <title>Massive genome expansion in bonnet fungi (Mycena s.s.) driven by repeated elements and novel gene families across ecological guilds.</title>
        <authorList>
            <consortium name="Lawrence Berkeley National Laboratory"/>
            <person name="Harder C.B."/>
            <person name="Miyauchi S."/>
            <person name="Viragh M."/>
            <person name="Kuo A."/>
            <person name="Thoen E."/>
            <person name="Andreopoulos B."/>
            <person name="Lu D."/>
            <person name="Skrede I."/>
            <person name="Drula E."/>
            <person name="Henrissat B."/>
            <person name="Morin E."/>
            <person name="Kohler A."/>
            <person name="Barry K."/>
            <person name="LaButti K."/>
            <person name="Morin E."/>
            <person name="Salamov A."/>
            <person name="Lipzen A."/>
            <person name="Mereny Z."/>
            <person name="Hegedus B."/>
            <person name="Baldrian P."/>
            <person name="Stursova M."/>
            <person name="Weitz H."/>
            <person name="Taylor A."/>
            <person name="Grigoriev I.V."/>
            <person name="Nagy L.G."/>
            <person name="Martin F."/>
            <person name="Kauserud H."/>
        </authorList>
    </citation>
    <scope>NUCLEOTIDE SEQUENCE</scope>
    <source>
        <strain evidence="3">CBHHK002</strain>
    </source>
</reference>
<protein>
    <recommendedName>
        <fullName evidence="2">DUF6534 domain-containing protein</fullName>
    </recommendedName>
</protein>
<proteinExistence type="predicted"/>
<comment type="caution">
    <text evidence="3">The sequence shown here is derived from an EMBL/GenBank/DDBJ whole genome shotgun (WGS) entry which is preliminary data.</text>
</comment>
<dbReference type="Pfam" id="PF20152">
    <property type="entry name" value="DUF6534"/>
    <property type="match status" value="1"/>
</dbReference>
<dbReference type="PANTHER" id="PTHR40465:SF1">
    <property type="entry name" value="DUF6534 DOMAIN-CONTAINING PROTEIN"/>
    <property type="match status" value="1"/>
</dbReference>
<dbReference type="AlphaFoldDB" id="A0AAD7EN48"/>
<evidence type="ECO:0000313" key="4">
    <source>
        <dbReference type="Proteomes" id="UP001218218"/>
    </source>
</evidence>
<feature type="domain" description="DUF6534" evidence="2">
    <location>
        <begin position="121"/>
        <end position="195"/>
    </location>
</feature>